<dbReference type="Proteomes" id="UP000663181">
    <property type="component" value="Chromosome"/>
</dbReference>
<dbReference type="EMBL" id="CP064030">
    <property type="protein sequence ID" value="QRN56047.1"/>
    <property type="molecule type" value="Genomic_DNA"/>
</dbReference>
<evidence type="ECO:0000259" key="1">
    <source>
        <dbReference type="PROSITE" id="PS50404"/>
    </source>
</evidence>
<evidence type="ECO:0000313" key="3">
    <source>
        <dbReference type="Proteomes" id="UP000663181"/>
    </source>
</evidence>
<dbReference type="Pfam" id="PF02798">
    <property type="entry name" value="GST_N"/>
    <property type="match status" value="1"/>
</dbReference>
<dbReference type="PROSITE" id="PS50404">
    <property type="entry name" value="GST_NTER"/>
    <property type="match status" value="1"/>
</dbReference>
<dbReference type="InterPro" id="IPR036282">
    <property type="entry name" value="Glutathione-S-Trfase_C_sf"/>
</dbReference>
<reference evidence="2 3" key="1">
    <citation type="submission" date="2020-10" db="EMBL/GenBank/DDBJ databases">
        <title>Phylogeny of dyella-like bacteria.</title>
        <authorList>
            <person name="Fu J."/>
        </authorList>
    </citation>
    <scope>NUCLEOTIDE SEQUENCE [LARGE SCALE GENOMIC DNA]</scope>
    <source>
        <strain evidence="2 3">DHOB09</strain>
    </source>
</reference>
<dbReference type="CDD" id="cd03207">
    <property type="entry name" value="GST_C_8"/>
    <property type="match status" value="1"/>
</dbReference>
<sequence length="215" mass="24042">MPNIHDQSDRKVIFFHAPQSRSGGTLALLEELDADYELHLLNLKQGEQRQSSYLAINPMGKVPAILHRDALVTEQPAVFLYMADLYPEARLAPSIGDPLRGPYVRWLVYYGSSFEPAIVDRSQKRAPVPPMTSPYGGWDDVMNTIHAQLAKGPYLLGERFTAADVLWGGALHWTTLFNLVPDTPDIRAYIERVITRPAMQRAAARDEAFVAQQAA</sequence>
<dbReference type="Gene3D" id="3.40.30.10">
    <property type="entry name" value="Glutaredoxin"/>
    <property type="match status" value="1"/>
</dbReference>
<dbReference type="Pfam" id="PF13410">
    <property type="entry name" value="GST_C_2"/>
    <property type="match status" value="1"/>
</dbReference>
<dbReference type="Gene3D" id="1.20.1050.10">
    <property type="match status" value="1"/>
</dbReference>
<name>A0ABX7GZT4_9GAMM</name>
<dbReference type="SFLD" id="SFLDG01150">
    <property type="entry name" value="Main.1:_Beta-like"/>
    <property type="match status" value="1"/>
</dbReference>
<dbReference type="PANTHER" id="PTHR44051:SF21">
    <property type="entry name" value="GLUTATHIONE S-TRANSFERASE FAMILY PROTEIN"/>
    <property type="match status" value="1"/>
</dbReference>
<dbReference type="InterPro" id="IPR004045">
    <property type="entry name" value="Glutathione_S-Trfase_N"/>
</dbReference>
<gene>
    <name evidence="2" type="ORF">ISN74_20380</name>
</gene>
<dbReference type="InterPro" id="IPR036249">
    <property type="entry name" value="Thioredoxin-like_sf"/>
</dbReference>
<dbReference type="PANTHER" id="PTHR44051">
    <property type="entry name" value="GLUTATHIONE S-TRANSFERASE-RELATED"/>
    <property type="match status" value="1"/>
</dbReference>
<dbReference type="SUPFAM" id="SSF47616">
    <property type="entry name" value="GST C-terminal domain-like"/>
    <property type="match status" value="1"/>
</dbReference>
<evidence type="ECO:0000313" key="2">
    <source>
        <dbReference type="EMBL" id="QRN56047.1"/>
    </source>
</evidence>
<dbReference type="SFLD" id="SFLDG00358">
    <property type="entry name" value="Main_(cytGST)"/>
    <property type="match status" value="1"/>
</dbReference>
<dbReference type="SUPFAM" id="SSF52833">
    <property type="entry name" value="Thioredoxin-like"/>
    <property type="match status" value="1"/>
</dbReference>
<proteinExistence type="predicted"/>
<dbReference type="CDD" id="cd03046">
    <property type="entry name" value="GST_N_GTT1_like"/>
    <property type="match status" value="1"/>
</dbReference>
<organism evidence="2 3">
    <name type="scientific">Dyella caseinilytica</name>
    <dbReference type="NCBI Taxonomy" id="1849581"/>
    <lineage>
        <taxon>Bacteria</taxon>
        <taxon>Pseudomonadati</taxon>
        <taxon>Pseudomonadota</taxon>
        <taxon>Gammaproteobacteria</taxon>
        <taxon>Lysobacterales</taxon>
        <taxon>Rhodanobacteraceae</taxon>
        <taxon>Dyella</taxon>
    </lineage>
</organism>
<feature type="domain" description="GST N-terminal" evidence="1">
    <location>
        <begin position="9"/>
        <end position="90"/>
    </location>
</feature>
<dbReference type="SFLD" id="SFLDS00019">
    <property type="entry name" value="Glutathione_Transferase_(cytos"/>
    <property type="match status" value="1"/>
</dbReference>
<keyword evidence="3" id="KW-1185">Reference proteome</keyword>
<accession>A0ABX7GZT4</accession>
<dbReference type="InterPro" id="IPR040079">
    <property type="entry name" value="Glutathione_S-Trfase"/>
</dbReference>
<protein>
    <submittedName>
        <fullName evidence="2">Glutathione S-transferase family protein</fullName>
    </submittedName>
</protein>